<proteinExistence type="predicted"/>
<evidence type="ECO:0000313" key="1">
    <source>
        <dbReference type="EMBL" id="CAG8460157.1"/>
    </source>
</evidence>
<protein>
    <submittedName>
        <fullName evidence="1">5155_t:CDS:1</fullName>
    </submittedName>
</protein>
<evidence type="ECO:0000313" key="2">
    <source>
        <dbReference type="Proteomes" id="UP000789831"/>
    </source>
</evidence>
<comment type="caution">
    <text evidence="1">The sequence shown here is derived from an EMBL/GenBank/DDBJ whole genome shotgun (WGS) entry which is preliminary data.</text>
</comment>
<organism evidence="1 2">
    <name type="scientific">Ambispora gerdemannii</name>
    <dbReference type="NCBI Taxonomy" id="144530"/>
    <lineage>
        <taxon>Eukaryota</taxon>
        <taxon>Fungi</taxon>
        <taxon>Fungi incertae sedis</taxon>
        <taxon>Mucoromycota</taxon>
        <taxon>Glomeromycotina</taxon>
        <taxon>Glomeromycetes</taxon>
        <taxon>Archaeosporales</taxon>
        <taxon>Ambisporaceae</taxon>
        <taxon>Ambispora</taxon>
    </lineage>
</organism>
<sequence length="182" mass="19901">MTSPLKFFLRKVQVINVKLLACRAGVGKQKLVANVKCHKSYLTGIPVCLASSELPPFLQDPKIATLTLRVTKKNMPALIIQWNDGGFNDVPTVPFCRNGVPGQTKLALIAILVANGAVNHSNTVFTFPNGQALSTCEQAIPAWARHQAGVPDVAFSVQRLTTYTLKDQIDIEACPFIFNQNR</sequence>
<dbReference type="Proteomes" id="UP000789831">
    <property type="component" value="Unassembled WGS sequence"/>
</dbReference>
<keyword evidence="2" id="KW-1185">Reference proteome</keyword>
<reference evidence="1" key="1">
    <citation type="submission" date="2021-06" db="EMBL/GenBank/DDBJ databases">
        <authorList>
            <person name="Kallberg Y."/>
            <person name="Tangrot J."/>
            <person name="Rosling A."/>
        </authorList>
    </citation>
    <scope>NUCLEOTIDE SEQUENCE</scope>
    <source>
        <strain evidence="1">MT106</strain>
    </source>
</reference>
<dbReference type="EMBL" id="CAJVPL010000176">
    <property type="protein sequence ID" value="CAG8460157.1"/>
    <property type="molecule type" value="Genomic_DNA"/>
</dbReference>
<name>A0A9N8VU82_9GLOM</name>
<gene>
    <name evidence="1" type="ORF">AGERDE_LOCUS2208</name>
</gene>
<dbReference type="OrthoDB" id="2309532at2759"/>
<accession>A0A9N8VU82</accession>
<dbReference type="AlphaFoldDB" id="A0A9N8VU82"/>